<keyword evidence="4" id="KW-0786">Thiamine pyrophosphate</keyword>
<evidence type="ECO:0000313" key="6">
    <source>
        <dbReference type="Proteomes" id="UP001140091"/>
    </source>
</evidence>
<evidence type="ECO:0000256" key="3">
    <source>
        <dbReference type="ARBA" id="ARBA00023002"/>
    </source>
</evidence>
<evidence type="ECO:0000313" key="5">
    <source>
        <dbReference type="EMBL" id="KAJ2929784.1"/>
    </source>
</evidence>
<comment type="cofactor">
    <cofactor evidence="1">
        <name>thiamine diphosphate</name>
        <dbReference type="ChEBI" id="CHEBI:58937"/>
    </cofactor>
</comment>
<dbReference type="OrthoDB" id="413077at2759"/>
<protein>
    <submittedName>
        <fullName evidence="5">Uncharacterized protein</fullName>
    </submittedName>
</protein>
<gene>
    <name evidence="5" type="ORF">H1R20_g7285</name>
</gene>
<keyword evidence="6" id="KW-1185">Reference proteome</keyword>
<dbReference type="AlphaFoldDB" id="A0A9W8MIH5"/>
<dbReference type="Proteomes" id="UP001140091">
    <property type="component" value="Unassembled WGS sequence"/>
</dbReference>
<evidence type="ECO:0000256" key="1">
    <source>
        <dbReference type="ARBA" id="ARBA00001964"/>
    </source>
</evidence>
<dbReference type="GO" id="GO:0030976">
    <property type="term" value="F:thiamine pyrophosphate binding"/>
    <property type="evidence" value="ECO:0007669"/>
    <property type="project" value="InterPro"/>
</dbReference>
<evidence type="ECO:0000256" key="4">
    <source>
        <dbReference type="ARBA" id="ARBA00023052"/>
    </source>
</evidence>
<dbReference type="Gene3D" id="1.10.287.1150">
    <property type="entry name" value="TPP helical domain"/>
    <property type="match status" value="1"/>
</dbReference>
<dbReference type="PANTHER" id="PTHR23152">
    <property type="entry name" value="2-OXOGLUTARATE DEHYDROGENASE"/>
    <property type="match status" value="1"/>
</dbReference>
<dbReference type="GO" id="GO:0016624">
    <property type="term" value="F:oxidoreductase activity, acting on the aldehyde or oxo group of donors, disulfide as acceptor"/>
    <property type="evidence" value="ECO:0007669"/>
    <property type="project" value="InterPro"/>
</dbReference>
<comment type="caution">
    <text evidence="5">The sequence shown here is derived from an EMBL/GenBank/DDBJ whole genome shotgun (WGS) entry which is preliminary data.</text>
</comment>
<feature type="non-terminal residue" evidence="5">
    <location>
        <position position="100"/>
    </location>
</feature>
<sequence>MRIHGHRAARIDPFDLIHREEVTVLNPNRYGLGLSEDGMKELFDVNKTIWTRRVGQGEEEEPWTLEDIIKRLRGVYIGNIGYEFMHSPSKTERLWFSHLL</sequence>
<proteinExistence type="inferred from homology"/>
<evidence type="ECO:0000256" key="2">
    <source>
        <dbReference type="ARBA" id="ARBA00006936"/>
    </source>
</evidence>
<name>A0A9W8MIH5_9AGAR</name>
<dbReference type="PANTHER" id="PTHR23152:SF4">
    <property type="entry name" value="2-OXOADIPATE DEHYDROGENASE COMPLEX COMPONENT E1"/>
    <property type="match status" value="1"/>
</dbReference>
<accession>A0A9W8MIH5</accession>
<keyword evidence="3" id="KW-0560">Oxidoreductase</keyword>
<reference evidence="5" key="1">
    <citation type="submission" date="2022-06" db="EMBL/GenBank/DDBJ databases">
        <title>Genome Sequence of Candolleomyces eurysporus.</title>
        <authorList>
            <person name="Buettner E."/>
        </authorList>
    </citation>
    <scope>NUCLEOTIDE SEQUENCE</scope>
    <source>
        <strain evidence="5">VTCC 930004</strain>
    </source>
</reference>
<dbReference type="InterPro" id="IPR011603">
    <property type="entry name" value="2oxoglutarate_DH_E1"/>
</dbReference>
<comment type="similarity">
    <text evidence="2">Belongs to the alpha-ketoglutarate dehydrogenase family.</text>
</comment>
<organism evidence="5 6">
    <name type="scientific">Candolleomyces eurysporus</name>
    <dbReference type="NCBI Taxonomy" id="2828524"/>
    <lineage>
        <taxon>Eukaryota</taxon>
        <taxon>Fungi</taxon>
        <taxon>Dikarya</taxon>
        <taxon>Basidiomycota</taxon>
        <taxon>Agaricomycotina</taxon>
        <taxon>Agaricomycetes</taxon>
        <taxon>Agaricomycetidae</taxon>
        <taxon>Agaricales</taxon>
        <taxon>Agaricineae</taxon>
        <taxon>Psathyrellaceae</taxon>
        <taxon>Candolleomyces</taxon>
    </lineage>
</organism>
<dbReference type="EMBL" id="JANBPK010000858">
    <property type="protein sequence ID" value="KAJ2929784.1"/>
    <property type="molecule type" value="Genomic_DNA"/>
</dbReference>